<dbReference type="InterPro" id="IPR029149">
    <property type="entry name" value="Creatin/AminoP/Spt16_N"/>
</dbReference>
<keyword evidence="4" id="KW-0224">Dipeptidase</keyword>
<dbReference type="AlphaFoldDB" id="A0A183DKE5"/>
<dbReference type="SUPFAM" id="SSF53092">
    <property type="entry name" value="Creatinase/prolidase N-terminal domain"/>
    <property type="match status" value="1"/>
</dbReference>
<reference evidence="9" key="1">
    <citation type="submission" date="2016-06" db="UniProtKB">
        <authorList>
            <consortium name="WormBaseParasite"/>
        </authorList>
    </citation>
    <scope>IDENTIFICATION</scope>
</reference>
<dbReference type="InterPro" id="IPR007865">
    <property type="entry name" value="Aminopep_P_N"/>
</dbReference>
<evidence type="ECO:0000259" key="6">
    <source>
        <dbReference type="SMART" id="SM01011"/>
    </source>
</evidence>
<protein>
    <submittedName>
        <fullName evidence="9">AMP_N domain-containing protein</fullName>
    </submittedName>
</protein>
<dbReference type="PANTHER" id="PTHR48480">
    <property type="match status" value="1"/>
</dbReference>
<evidence type="ECO:0000256" key="5">
    <source>
        <dbReference type="ARBA" id="ARBA00023049"/>
    </source>
</evidence>
<keyword evidence="2" id="KW-0479">Metal-binding</keyword>
<dbReference type="PANTHER" id="PTHR48480:SF2">
    <property type="entry name" value="PEPTIDASE D"/>
    <property type="match status" value="1"/>
</dbReference>
<evidence type="ECO:0000313" key="9">
    <source>
        <dbReference type="WBParaSite" id="GPUH_0000919601-mRNA-1"/>
    </source>
</evidence>
<evidence type="ECO:0000313" key="8">
    <source>
        <dbReference type="Proteomes" id="UP000271098"/>
    </source>
</evidence>
<dbReference type="GO" id="GO:0006508">
    <property type="term" value="P:proteolysis"/>
    <property type="evidence" value="ECO:0007669"/>
    <property type="project" value="UniProtKB-KW"/>
</dbReference>
<accession>A0A183DKE5</accession>
<sequence length="106" mass="11990">MAFSMGAQTLAVPAKLFSENRARLVAALKNKVKAGSVVLLKGGEEQNRYNTDSMDLPFRQESYFFWAFGVHESECFGMIDIDSGKSLLFPPRLHPDYAIWQGRYHS</sequence>
<keyword evidence="3" id="KW-0378">Hydrolase</keyword>
<dbReference type="Gene3D" id="3.40.350.10">
    <property type="entry name" value="Creatinase/prolidase N-terminal domain"/>
    <property type="match status" value="1"/>
</dbReference>
<evidence type="ECO:0000256" key="1">
    <source>
        <dbReference type="ARBA" id="ARBA00022670"/>
    </source>
</evidence>
<dbReference type="GO" id="GO:0070006">
    <property type="term" value="F:metalloaminopeptidase activity"/>
    <property type="evidence" value="ECO:0007669"/>
    <property type="project" value="InterPro"/>
</dbReference>
<reference evidence="7 8" key="2">
    <citation type="submission" date="2018-11" db="EMBL/GenBank/DDBJ databases">
        <authorList>
            <consortium name="Pathogen Informatics"/>
        </authorList>
    </citation>
    <scope>NUCLEOTIDE SEQUENCE [LARGE SCALE GENOMIC DNA]</scope>
</reference>
<dbReference type="SMART" id="SM01011">
    <property type="entry name" value="AMP_N"/>
    <property type="match status" value="1"/>
</dbReference>
<dbReference type="InterPro" id="IPR052433">
    <property type="entry name" value="X-Pro_dipept-like"/>
</dbReference>
<proteinExistence type="predicted"/>
<dbReference type="OrthoDB" id="10261878at2759"/>
<evidence type="ECO:0000313" key="7">
    <source>
        <dbReference type="EMBL" id="VDK69116.1"/>
    </source>
</evidence>
<dbReference type="Pfam" id="PF05195">
    <property type="entry name" value="AMP_N"/>
    <property type="match status" value="1"/>
</dbReference>
<evidence type="ECO:0000256" key="3">
    <source>
        <dbReference type="ARBA" id="ARBA00022801"/>
    </source>
</evidence>
<evidence type="ECO:0000256" key="2">
    <source>
        <dbReference type="ARBA" id="ARBA00022723"/>
    </source>
</evidence>
<keyword evidence="1" id="KW-0645">Protease</keyword>
<keyword evidence="8" id="KW-1185">Reference proteome</keyword>
<keyword evidence="5" id="KW-0482">Metalloprotease</keyword>
<organism evidence="9">
    <name type="scientific">Gongylonema pulchrum</name>
    <dbReference type="NCBI Taxonomy" id="637853"/>
    <lineage>
        <taxon>Eukaryota</taxon>
        <taxon>Metazoa</taxon>
        <taxon>Ecdysozoa</taxon>
        <taxon>Nematoda</taxon>
        <taxon>Chromadorea</taxon>
        <taxon>Rhabditida</taxon>
        <taxon>Spirurina</taxon>
        <taxon>Spiruromorpha</taxon>
        <taxon>Spiruroidea</taxon>
        <taxon>Gongylonematidae</taxon>
        <taxon>Gongylonema</taxon>
    </lineage>
</organism>
<dbReference type="GO" id="GO:0016805">
    <property type="term" value="F:dipeptidase activity"/>
    <property type="evidence" value="ECO:0007669"/>
    <property type="project" value="UniProtKB-KW"/>
</dbReference>
<dbReference type="WBParaSite" id="GPUH_0000919601-mRNA-1">
    <property type="protein sequence ID" value="GPUH_0000919601-mRNA-1"/>
    <property type="gene ID" value="GPUH_0000919601"/>
</dbReference>
<evidence type="ECO:0000256" key="4">
    <source>
        <dbReference type="ARBA" id="ARBA00022997"/>
    </source>
</evidence>
<name>A0A183DKE5_9BILA</name>
<dbReference type="EMBL" id="UYRT01029136">
    <property type="protein sequence ID" value="VDK69116.1"/>
    <property type="molecule type" value="Genomic_DNA"/>
</dbReference>
<feature type="domain" description="Aminopeptidase P N-terminal" evidence="6">
    <location>
        <begin position="12"/>
        <end position="106"/>
    </location>
</feature>
<dbReference type="GO" id="GO:0030145">
    <property type="term" value="F:manganese ion binding"/>
    <property type="evidence" value="ECO:0007669"/>
    <property type="project" value="InterPro"/>
</dbReference>
<gene>
    <name evidence="7" type="ORF">GPUH_LOCUS9188</name>
</gene>
<dbReference type="Proteomes" id="UP000271098">
    <property type="component" value="Unassembled WGS sequence"/>
</dbReference>